<dbReference type="SUPFAM" id="SSF52972">
    <property type="entry name" value="ITPase-like"/>
    <property type="match status" value="1"/>
</dbReference>
<evidence type="ECO:0000313" key="3">
    <source>
        <dbReference type="EMBL" id="KKU31421.1"/>
    </source>
</evidence>
<sequence length="179" mass="20027">MRLQAMERLHLPFHVEISDFDEEQTTSENIDTLVIETAKGKAGVLAVRFPDSLIITADSNHLFEGKIYGKPKDLREARTWLWEMRGKTQEIHTGLILTLASAQKQTIDLNVSRFTLKNFTEEALEQYLAEGAPLKRAGAVTPVGPGLLILESFEGEPGADLALPLDTLRKRLREFGVEI</sequence>
<comment type="caution">
    <text evidence="3">The sequence shown here is derived from an EMBL/GenBank/DDBJ whole genome shotgun (WGS) entry which is preliminary data.</text>
</comment>
<evidence type="ECO:0000256" key="2">
    <source>
        <dbReference type="ARBA" id="ARBA00022801"/>
    </source>
</evidence>
<comment type="cofactor">
    <cofactor evidence="1">
        <name>a divalent metal cation</name>
        <dbReference type="ChEBI" id="CHEBI:60240"/>
    </cofactor>
</comment>
<dbReference type="EMBL" id="LCMG01000028">
    <property type="protein sequence ID" value="KKU31421.1"/>
    <property type="molecule type" value="Genomic_DNA"/>
</dbReference>
<keyword evidence="2" id="KW-0378">Hydrolase</keyword>
<name>A0A0G1PFA6_9BACT</name>
<dbReference type="PIRSF" id="PIRSF006305">
    <property type="entry name" value="Maf"/>
    <property type="match status" value="1"/>
</dbReference>
<evidence type="ECO:0000313" key="4">
    <source>
        <dbReference type="Proteomes" id="UP000034705"/>
    </source>
</evidence>
<protein>
    <submittedName>
        <fullName evidence="3">Maf protein</fullName>
    </submittedName>
</protein>
<proteinExistence type="predicted"/>
<dbReference type="InterPro" id="IPR029001">
    <property type="entry name" value="ITPase-like_fam"/>
</dbReference>
<dbReference type="GO" id="GO:0047429">
    <property type="term" value="F:nucleoside triphosphate diphosphatase activity"/>
    <property type="evidence" value="ECO:0007669"/>
    <property type="project" value="InterPro"/>
</dbReference>
<dbReference type="Gene3D" id="3.90.950.10">
    <property type="match status" value="1"/>
</dbReference>
<dbReference type="Proteomes" id="UP000034705">
    <property type="component" value="Unassembled WGS sequence"/>
</dbReference>
<reference evidence="3 4" key="1">
    <citation type="journal article" date="2015" name="Nature">
        <title>rRNA introns, odd ribosomes, and small enigmatic genomes across a large radiation of phyla.</title>
        <authorList>
            <person name="Brown C.T."/>
            <person name="Hug L.A."/>
            <person name="Thomas B.C."/>
            <person name="Sharon I."/>
            <person name="Castelle C.J."/>
            <person name="Singh A."/>
            <person name="Wilkins M.J."/>
            <person name="Williams K.H."/>
            <person name="Banfield J.F."/>
        </authorList>
    </citation>
    <scope>NUCLEOTIDE SEQUENCE [LARGE SCALE GENOMIC DNA]</scope>
</reference>
<organism evidence="3 4">
    <name type="scientific">Candidatus Uhrbacteria bacterium GW2011_GWF2_46_218</name>
    <dbReference type="NCBI Taxonomy" id="1619001"/>
    <lineage>
        <taxon>Bacteria</taxon>
        <taxon>Candidatus Uhriibacteriota</taxon>
    </lineage>
</organism>
<evidence type="ECO:0000256" key="1">
    <source>
        <dbReference type="ARBA" id="ARBA00001968"/>
    </source>
</evidence>
<accession>A0A0G1PFA6</accession>
<dbReference type="Pfam" id="PF02545">
    <property type="entry name" value="Maf"/>
    <property type="match status" value="1"/>
</dbReference>
<dbReference type="AlphaFoldDB" id="A0A0G1PFA6"/>
<dbReference type="PANTHER" id="PTHR43213">
    <property type="entry name" value="BIFUNCTIONAL DTTP/UTP PYROPHOSPHATASE/METHYLTRANSFERASE PROTEIN-RELATED"/>
    <property type="match status" value="1"/>
</dbReference>
<gene>
    <name evidence="3" type="ORF">UX45_C0028G0002</name>
</gene>
<dbReference type="InterPro" id="IPR003697">
    <property type="entry name" value="Maf-like"/>
</dbReference>
<dbReference type="PANTHER" id="PTHR43213:SF5">
    <property type="entry name" value="BIFUNCTIONAL DTTP_UTP PYROPHOSPHATASE_METHYLTRANSFERASE PROTEIN-RELATED"/>
    <property type="match status" value="1"/>
</dbReference>